<evidence type="ECO:0000313" key="1">
    <source>
        <dbReference type="EMBL" id="KAF4648159.1"/>
    </source>
</evidence>
<accession>A0A7J6KNJ8</accession>
<evidence type="ECO:0000313" key="2">
    <source>
        <dbReference type="Proteomes" id="UP000591131"/>
    </source>
</evidence>
<gene>
    <name evidence="1" type="ORF">FOL47_003647</name>
</gene>
<name>A0A7J6KNJ8_PERCH</name>
<dbReference type="GO" id="GO:0003676">
    <property type="term" value="F:nucleic acid binding"/>
    <property type="evidence" value="ECO:0007669"/>
    <property type="project" value="InterPro"/>
</dbReference>
<dbReference type="InterPro" id="IPR050951">
    <property type="entry name" value="Retrovirus_Pol_polyprotein"/>
</dbReference>
<comment type="caution">
    <text evidence="1">The sequence shown here is derived from an EMBL/GenBank/DDBJ whole genome shotgun (WGS) entry which is preliminary data.</text>
</comment>
<sequence>LLKDWHDLTVKNGTLKLPRLYDFSKPVVLSADSSKYCGAYVIEQDGILMEEASTLFPMSANNVAIVVKEMKALYLGLASVYELEKCSKHKFDKIVINTDNTVVATILRTRRVSAISKRENCPVLWKYLMLLQELFPIGDWTRFDVHLVGTNENRADYLTRHPFLNKLLLYRDKLGEETVYDSGPGYTHLVQVQDHCCSNCYSTIPTKLDIPREDIIDAQDQDEDIQIIKDALQNGTMIPRDNKVLLFYSRIVHELRLRQGVLYWWRSTAGPGNSLHVPILPESMIDQSIKKAHVLGHTDAEQTVEVLKSVCFFPYMWKRTYDEIGKCYRCYVNKKPQAVLPMRQI</sequence>
<feature type="non-terminal residue" evidence="1">
    <location>
        <position position="345"/>
    </location>
</feature>
<feature type="non-terminal residue" evidence="1">
    <location>
        <position position="1"/>
    </location>
</feature>
<reference evidence="1 2" key="1">
    <citation type="submission" date="2020-04" db="EMBL/GenBank/DDBJ databases">
        <title>Perkinsus chesapeaki whole genome sequence.</title>
        <authorList>
            <person name="Bogema D.R."/>
        </authorList>
    </citation>
    <scope>NUCLEOTIDE SEQUENCE [LARGE SCALE GENOMIC DNA]</scope>
    <source>
        <strain evidence="1">ATCC PRA-425</strain>
    </source>
</reference>
<dbReference type="EMBL" id="JAAPAO010002148">
    <property type="protein sequence ID" value="KAF4648159.1"/>
    <property type="molecule type" value="Genomic_DNA"/>
</dbReference>
<keyword evidence="2" id="KW-1185">Reference proteome</keyword>
<dbReference type="AlphaFoldDB" id="A0A7J6KNJ8"/>
<dbReference type="PANTHER" id="PTHR37984:SF5">
    <property type="entry name" value="PROTEIN NYNRIN-LIKE"/>
    <property type="match status" value="1"/>
</dbReference>
<dbReference type="OrthoDB" id="10068564at2759"/>
<protein>
    <submittedName>
        <fullName evidence="1">Uncharacterized protein</fullName>
    </submittedName>
</protein>
<dbReference type="Gene3D" id="1.10.340.70">
    <property type="match status" value="1"/>
</dbReference>
<dbReference type="InterPro" id="IPR036397">
    <property type="entry name" value="RNaseH_sf"/>
</dbReference>
<proteinExistence type="predicted"/>
<organism evidence="1 2">
    <name type="scientific">Perkinsus chesapeaki</name>
    <name type="common">Clam parasite</name>
    <name type="synonym">Perkinsus andrewsi</name>
    <dbReference type="NCBI Taxonomy" id="330153"/>
    <lineage>
        <taxon>Eukaryota</taxon>
        <taxon>Sar</taxon>
        <taxon>Alveolata</taxon>
        <taxon>Perkinsozoa</taxon>
        <taxon>Perkinsea</taxon>
        <taxon>Perkinsida</taxon>
        <taxon>Perkinsidae</taxon>
        <taxon>Perkinsus</taxon>
    </lineage>
</organism>
<dbReference type="PANTHER" id="PTHR37984">
    <property type="entry name" value="PROTEIN CBG26694"/>
    <property type="match status" value="1"/>
</dbReference>
<dbReference type="Proteomes" id="UP000591131">
    <property type="component" value="Unassembled WGS sequence"/>
</dbReference>
<dbReference type="Gene3D" id="3.30.420.10">
    <property type="entry name" value="Ribonuclease H-like superfamily/Ribonuclease H"/>
    <property type="match status" value="1"/>
</dbReference>